<dbReference type="STRING" id="5627.A0A1C7MPV3"/>
<feature type="region of interest" description="Disordered" evidence="1">
    <location>
        <begin position="175"/>
        <end position="216"/>
    </location>
</feature>
<evidence type="ECO:0000313" key="3">
    <source>
        <dbReference type="Proteomes" id="UP000092993"/>
    </source>
</evidence>
<dbReference type="OrthoDB" id="3267335at2759"/>
<keyword evidence="3" id="KW-1185">Reference proteome</keyword>
<accession>A0A1C7MPV3</accession>
<dbReference type="AlphaFoldDB" id="A0A1C7MPV3"/>
<feature type="compositionally biased region" description="Polar residues" evidence="1">
    <location>
        <begin position="175"/>
        <end position="184"/>
    </location>
</feature>
<dbReference type="EMBL" id="LUGG01000001">
    <property type="protein sequence ID" value="OBZ78717.1"/>
    <property type="molecule type" value="Genomic_DNA"/>
</dbReference>
<organism evidence="2 3">
    <name type="scientific">Grifola frondosa</name>
    <name type="common">Maitake</name>
    <name type="synonym">Polyporus frondosus</name>
    <dbReference type="NCBI Taxonomy" id="5627"/>
    <lineage>
        <taxon>Eukaryota</taxon>
        <taxon>Fungi</taxon>
        <taxon>Dikarya</taxon>
        <taxon>Basidiomycota</taxon>
        <taxon>Agaricomycotina</taxon>
        <taxon>Agaricomycetes</taxon>
        <taxon>Polyporales</taxon>
        <taxon>Grifolaceae</taxon>
        <taxon>Grifola</taxon>
    </lineage>
</organism>
<proteinExistence type="predicted"/>
<evidence type="ECO:0000256" key="1">
    <source>
        <dbReference type="SAM" id="MobiDB-lite"/>
    </source>
</evidence>
<reference evidence="2 3" key="1">
    <citation type="submission" date="2016-03" db="EMBL/GenBank/DDBJ databases">
        <title>Whole genome sequencing of Grifola frondosa 9006-11.</title>
        <authorList>
            <person name="Min B."/>
            <person name="Park H."/>
            <person name="Kim J.-G."/>
            <person name="Cho H."/>
            <person name="Oh Y.-L."/>
            <person name="Kong W.-S."/>
            <person name="Choi I.-G."/>
        </authorList>
    </citation>
    <scope>NUCLEOTIDE SEQUENCE [LARGE SCALE GENOMIC DNA]</scope>
    <source>
        <strain evidence="2 3">9006-11</strain>
    </source>
</reference>
<name>A0A1C7MPV3_GRIFR</name>
<evidence type="ECO:0000313" key="2">
    <source>
        <dbReference type="EMBL" id="OBZ78717.1"/>
    </source>
</evidence>
<gene>
    <name evidence="2" type="ORF">A0H81_00661</name>
</gene>
<comment type="caution">
    <text evidence="2">The sequence shown here is derived from an EMBL/GenBank/DDBJ whole genome shotgun (WGS) entry which is preliminary data.</text>
</comment>
<feature type="compositionally biased region" description="Polar residues" evidence="1">
    <location>
        <begin position="206"/>
        <end position="216"/>
    </location>
</feature>
<sequence>MKSDCTANLFSSPQLAVRTVEPSAPWPGHFCAFIFNPYPAAALAIIRSLTLVNGQVFTNGLAVVDSPQPNTPLNAGSNMPIAIDVSGDGRLDTTSGIDLLELYMVSSETLQNITVSAGPELLIQESGSTVKHLNWPIPDCIPAGDYNLTFYENSHAQGNNFFSITPIPVELQNSAPSDACTSAVNDLQDQPQPSSPPPSNLLPINNAPQSTDSPLSTITSAQGVITVTAGASGIVIEPSSLPATIVIEPSGGAPTSTSSGFTTINASRRDNGVHYNRDNSIYDRRGSDARELWVRGFLPVNAASWHSAKIPVLLIWTLCTCLFNIHLVAYV</sequence>
<dbReference type="Proteomes" id="UP000092993">
    <property type="component" value="Unassembled WGS sequence"/>
</dbReference>
<protein>
    <submittedName>
        <fullName evidence="2">Uncharacterized protein</fullName>
    </submittedName>
</protein>